<evidence type="ECO:0000256" key="4">
    <source>
        <dbReference type="ARBA" id="ARBA00023136"/>
    </source>
</evidence>
<feature type="transmembrane region" description="Helical" evidence="5">
    <location>
        <begin position="108"/>
        <end position="125"/>
    </location>
</feature>
<evidence type="ECO:0000256" key="2">
    <source>
        <dbReference type="ARBA" id="ARBA00022692"/>
    </source>
</evidence>
<dbReference type="Gene3D" id="1.20.120.550">
    <property type="entry name" value="Membrane associated eicosanoid/glutathione metabolism-like domain"/>
    <property type="match status" value="1"/>
</dbReference>
<sequence length="126" mass="13020">MLELPITSCSAALAAVLLTGLSLNVSRLRMRHRVSLGSGGHKALQLAVRAHGNALEQSLLFLLLLLIAEAQAHSFAPLAAVAGAFLLARGGHAIGMLAGFLKLRQGGHALTLLAQVALVVVLLTGF</sequence>
<feature type="transmembrane region" description="Helical" evidence="5">
    <location>
        <begin position="74"/>
        <end position="101"/>
    </location>
</feature>
<reference evidence="6" key="1">
    <citation type="submission" date="2023-08" db="EMBL/GenBank/DDBJ databases">
        <title>Increased levels of nutrients transform a symbiont into a lethal pathobiont.</title>
        <authorList>
            <person name="Lachnit T."/>
            <person name="Ulrich L."/>
            <person name="Willmer F.M."/>
            <person name="Hasenbein T."/>
            <person name="Steiner L.X."/>
            <person name="Wolters M."/>
            <person name="Herbst E.M."/>
            <person name="Deines P."/>
        </authorList>
    </citation>
    <scope>NUCLEOTIDE SEQUENCE</scope>
    <source>
        <strain evidence="6">T3</strain>
    </source>
</reference>
<dbReference type="RefSeq" id="WP_043242660.1">
    <property type="nucleotide sequence ID" value="NZ_CP158373.1"/>
</dbReference>
<keyword evidence="2 5" id="KW-0812">Transmembrane</keyword>
<comment type="subcellular location">
    <subcellularLocation>
        <location evidence="1">Membrane</location>
    </subcellularLocation>
</comment>
<name>A0AAU7Y789_9PSED</name>
<evidence type="ECO:0000256" key="5">
    <source>
        <dbReference type="SAM" id="Phobius"/>
    </source>
</evidence>
<dbReference type="InterPro" id="IPR023352">
    <property type="entry name" value="MAPEG-like_dom_sf"/>
</dbReference>
<organism evidence="6">
    <name type="scientific">Pseudomonas solani</name>
    <dbReference type="NCBI Taxonomy" id="2731552"/>
    <lineage>
        <taxon>Bacteria</taxon>
        <taxon>Pseudomonadati</taxon>
        <taxon>Pseudomonadota</taxon>
        <taxon>Gammaproteobacteria</taxon>
        <taxon>Pseudomonadales</taxon>
        <taxon>Pseudomonadaceae</taxon>
        <taxon>Pseudomonas</taxon>
    </lineage>
</organism>
<keyword evidence="4 5" id="KW-0472">Membrane</keyword>
<gene>
    <name evidence="6" type="ORF">ABS648_07755</name>
</gene>
<accession>A0AAU7Y789</accession>
<dbReference type="PANTHER" id="PTHR35814:SF1">
    <property type="entry name" value="GLUTATHIONE S-TRANSFERASE-RELATED"/>
    <property type="match status" value="1"/>
</dbReference>
<dbReference type="SUPFAM" id="SSF161084">
    <property type="entry name" value="MAPEG domain-like"/>
    <property type="match status" value="1"/>
</dbReference>
<evidence type="ECO:0000256" key="1">
    <source>
        <dbReference type="ARBA" id="ARBA00004370"/>
    </source>
</evidence>
<dbReference type="GO" id="GO:0016020">
    <property type="term" value="C:membrane"/>
    <property type="evidence" value="ECO:0007669"/>
    <property type="project" value="UniProtKB-SubCell"/>
</dbReference>
<dbReference type="PANTHER" id="PTHR35814">
    <property type="match status" value="1"/>
</dbReference>
<keyword evidence="3 5" id="KW-1133">Transmembrane helix</keyword>
<evidence type="ECO:0000256" key="3">
    <source>
        <dbReference type="ARBA" id="ARBA00022989"/>
    </source>
</evidence>
<dbReference type="EMBL" id="CP158373">
    <property type="protein sequence ID" value="XBY65650.1"/>
    <property type="molecule type" value="Genomic_DNA"/>
</dbReference>
<dbReference type="InterPro" id="IPR001129">
    <property type="entry name" value="Membr-assoc_MAPEG"/>
</dbReference>
<feature type="transmembrane region" description="Helical" evidence="5">
    <location>
        <begin position="6"/>
        <end position="25"/>
    </location>
</feature>
<evidence type="ECO:0000313" key="6">
    <source>
        <dbReference type="EMBL" id="XBY65650.1"/>
    </source>
</evidence>
<dbReference type="AlphaFoldDB" id="A0AAU7Y789"/>
<dbReference type="Pfam" id="PF01124">
    <property type="entry name" value="MAPEG"/>
    <property type="match status" value="1"/>
</dbReference>
<proteinExistence type="predicted"/>
<feature type="transmembrane region" description="Helical" evidence="5">
    <location>
        <begin position="46"/>
        <end position="68"/>
    </location>
</feature>
<protein>
    <submittedName>
        <fullName evidence="6">MAPEG family protein</fullName>
    </submittedName>
</protein>